<dbReference type="PROSITE" id="PS51318">
    <property type="entry name" value="TAT"/>
    <property type="match status" value="1"/>
</dbReference>
<dbReference type="InterPro" id="IPR039424">
    <property type="entry name" value="SBP_5"/>
</dbReference>
<evidence type="ECO:0000259" key="5">
    <source>
        <dbReference type="Pfam" id="PF00496"/>
    </source>
</evidence>
<dbReference type="EMBL" id="JBHRTK010000009">
    <property type="protein sequence ID" value="MFC3205944.1"/>
    <property type="molecule type" value="Genomic_DNA"/>
</dbReference>
<dbReference type="Gene3D" id="3.10.105.10">
    <property type="entry name" value="Dipeptide-binding Protein, Domain 3"/>
    <property type="match status" value="1"/>
</dbReference>
<comment type="subcellular location">
    <subcellularLocation>
        <location evidence="1">Periplasm</location>
    </subcellularLocation>
</comment>
<feature type="domain" description="Solute-binding protein family 5" evidence="5">
    <location>
        <begin position="95"/>
        <end position="445"/>
    </location>
</feature>
<evidence type="ECO:0000256" key="4">
    <source>
        <dbReference type="ARBA" id="ARBA00022729"/>
    </source>
</evidence>
<dbReference type="PIRSF" id="PIRSF002741">
    <property type="entry name" value="MppA"/>
    <property type="match status" value="1"/>
</dbReference>
<comment type="similarity">
    <text evidence="2">Belongs to the bacterial solute-binding protein 5 family.</text>
</comment>
<dbReference type="InterPro" id="IPR030678">
    <property type="entry name" value="Peptide/Ni-bd"/>
</dbReference>
<comment type="caution">
    <text evidence="6">The sequence shown here is derived from an EMBL/GenBank/DDBJ whole genome shotgun (WGS) entry which is preliminary data.</text>
</comment>
<dbReference type="Pfam" id="PF00496">
    <property type="entry name" value="SBP_bac_5"/>
    <property type="match status" value="1"/>
</dbReference>
<dbReference type="Gene3D" id="3.90.76.10">
    <property type="entry name" value="Dipeptide-binding Protein, Domain 1"/>
    <property type="match status" value="1"/>
</dbReference>
<protein>
    <submittedName>
        <fullName evidence="6">ABC transporter substrate-binding protein</fullName>
    </submittedName>
</protein>
<organism evidence="6 7">
    <name type="scientific">Aquamicrobium soli</name>
    <dbReference type="NCBI Taxonomy" id="1811518"/>
    <lineage>
        <taxon>Bacteria</taxon>
        <taxon>Pseudomonadati</taxon>
        <taxon>Pseudomonadota</taxon>
        <taxon>Alphaproteobacteria</taxon>
        <taxon>Hyphomicrobiales</taxon>
        <taxon>Phyllobacteriaceae</taxon>
        <taxon>Aquamicrobium</taxon>
    </lineage>
</organism>
<evidence type="ECO:0000313" key="7">
    <source>
        <dbReference type="Proteomes" id="UP001595583"/>
    </source>
</evidence>
<keyword evidence="7" id="KW-1185">Reference proteome</keyword>
<evidence type="ECO:0000313" key="6">
    <source>
        <dbReference type="EMBL" id="MFC3205944.1"/>
    </source>
</evidence>
<reference evidence="7" key="1">
    <citation type="journal article" date="2019" name="Int. J. Syst. Evol. Microbiol.">
        <title>The Global Catalogue of Microorganisms (GCM) 10K type strain sequencing project: providing services to taxonomists for standard genome sequencing and annotation.</title>
        <authorList>
            <consortium name="The Broad Institute Genomics Platform"/>
            <consortium name="The Broad Institute Genome Sequencing Center for Infectious Disease"/>
            <person name="Wu L."/>
            <person name="Ma J."/>
        </authorList>
    </citation>
    <scope>NUCLEOTIDE SEQUENCE [LARGE SCALE GENOMIC DNA]</scope>
    <source>
        <strain evidence="7">KCTC 52165</strain>
    </source>
</reference>
<dbReference type="RefSeq" id="WP_378219764.1">
    <property type="nucleotide sequence ID" value="NZ_JBHRTK010000009.1"/>
</dbReference>
<sequence>MNEEMKRSLALGRMDRRSFMAAALGAGFTLSAASLMASEALASEPKQGGTLRVGFQQGATSDSMDPATFNNDFMFALGYAVFNSLIELGPDGSAKPDLVEHFEATPDAKVWTFRLFDGVKFSDGKPLTSHDVIATLNHHMGENSKSGVKPLLTQIAEMKADGDTTIVFTLSEGNADFPYIFNDYHLGIRPAQADGTIDPMTMIGSGGYTVESFEPGVRAVLKRRGDYWKPNRAFIDTVEIIAIADATARMNALITGEVDLIDRPDLKTIHLLKRNKDIKIHTQDGTMHYVLPMFSDVAPFTDNNVRMALKYAIDREEIVSKVLKGYGSVGNDQPIAPSMPFYKADLPQRAYDADKAKYYLKQSGLTSLDVDLHTADASFNGAVDASVLFSESAKAAGVNIKVVREPDDGYWSNVWLKKPFCTSYWGGRPTPDLMFSSAYTPGADWNESHFDNPRFNELLAKARSELDQARRAEMYGEMQAIVSDEGSTIIPAFGQYVSAMNKRVQIPDGVTQMWNLDGQRFIERWWVA</sequence>
<name>A0ABV7K6M9_9HYPH</name>
<accession>A0ABV7K6M9</accession>
<evidence type="ECO:0000256" key="2">
    <source>
        <dbReference type="ARBA" id="ARBA00005695"/>
    </source>
</evidence>
<dbReference type="CDD" id="cd08503">
    <property type="entry name" value="PBP2_NikA_DppA_OppA_like_17"/>
    <property type="match status" value="1"/>
</dbReference>
<dbReference type="Proteomes" id="UP001595583">
    <property type="component" value="Unassembled WGS sequence"/>
</dbReference>
<dbReference type="PANTHER" id="PTHR30290">
    <property type="entry name" value="PERIPLASMIC BINDING COMPONENT OF ABC TRANSPORTER"/>
    <property type="match status" value="1"/>
</dbReference>
<dbReference type="PANTHER" id="PTHR30290:SF10">
    <property type="entry name" value="PERIPLASMIC OLIGOPEPTIDE-BINDING PROTEIN-RELATED"/>
    <property type="match status" value="1"/>
</dbReference>
<dbReference type="InterPro" id="IPR000914">
    <property type="entry name" value="SBP_5_dom"/>
</dbReference>
<keyword evidence="3" id="KW-0813">Transport</keyword>
<evidence type="ECO:0000256" key="3">
    <source>
        <dbReference type="ARBA" id="ARBA00022448"/>
    </source>
</evidence>
<keyword evidence="4" id="KW-0732">Signal</keyword>
<dbReference type="Gene3D" id="3.40.190.10">
    <property type="entry name" value="Periplasmic binding protein-like II"/>
    <property type="match status" value="1"/>
</dbReference>
<dbReference type="SUPFAM" id="SSF53850">
    <property type="entry name" value="Periplasmic binding protein-like II"/>
    <property type="match status" value="1"/>
</dbReference>
<evidence type="ECO:0000256" key="1">
    <source>
        <dbReference type="ARBA" id="ARBA00004418"/>
    </source>
</evidence>
<dbReference type="InterPro" id="IPR006311">
    <property type="entry name" value="TAT_signal"/>
</dbReference>
<proteinExistence type="inferred from homology"/>
<gene>
    <name evidence="6" type="ORF">ACFOHJ_06955</name>
</gene>